<organism evidence="2">
    <name type="scientific">Nanobsidianus stetteri</name>
    <dbReference type="NCBI Taxonomy" id="1294122"/>
    <lineage>
        <taxon>Archaea</taxon>
        <taxon>Nanobdellota</taxon>
        <taxon>Candidatus Nanoarchaeia</taxon>
        <taxon>Nanoarchaeales</taxon>
        <taxon>Nanopusillaceae</taxon>
        <taxon>Candidatus Nanobsidianus</taxon>
    </lineage>
</organism>
<accession>A0A2T9WLD5</accession>
<dbReference type="EMBL" id="QEFP02000014">
    <property type="protein sequence ID" value="MCC5447182.1"/>
    <property type="molecule type" value="Genomic_DNA"/>
</dbReference>
<dbReference type="RefSeq" id="WP_228615407.1">
    <property type="nucleotide sequence ID" value="NZ_QEFP02000014.1"/>
</dbReference>
<protein>
    <recommendedName>
        <fullName evidence="3">DUF429 domain-containing protein</fullName>
    </recommendedName>
</protein>
<name>A0A2T9WLD5_NANST</name>
<comment type="caution">
    <text evidence="2">The sequence shown here is derived from an EMBL/GenBank/DDBJ whole genome shotgun (WGS) entry which is preliminary data.</text>
</comment>
<evidence type="ECO:0000313" key="2">
    <source>
        <dbReference type="EMBL" id="PVU68643.1"/>
    </source>
</evidence>
<gene>
    <name evidence="1" type="ORF">DDW03_002070</name>
    <name evidence="2" type="ORF">DDW03_01440</name>
</gene>
<dbReference type="Proteomes" id="UP000245509">
    <property type="component" value="Unassembled WGS sequence"/>
</dbReference>
<reference evidence="1" key="4">
    <citation type="submission" date="2021-11" db="EMBL/GenBank/DDBJ databases">
        <authorList>
            <person name="Munson-Mcgee J."/>
            <person name="Field E."/>
            <person name="Bateson M."/>
            <person name="Rooney C."/>
            <person name="Stepanauskas R."/>
            <person name="Young M."/>
        </authorList>
    </citation>
    <scope>NUCLEOTIDE SEQUENCE</scope>
    <source>
        <strain evidence="1">SCGC AB-777_F03</strain>
    </source>
</reference>
<dbReference type="AlphaFoldDB" id="A0A2T9WLD5"/>
<reference evidence="1" key="2">
    <citation type="submission" date="2017-05" db="EMBL/GenBank/DDBJ databases">
        <authorList>
            <person name="Munson-Mcgee J.H."/>
        </authorList>
    </citation>
    <scope>NUCLEOTIDE SEQUENCE</scope>
    <source>
        <strain evidence="1">SCGC AB-777_F03</strain>
    </source>
</reference>
<sequence>MILGLDLSAKENNRTGYFYFNKKPVFGVLYKNEEILNLIESEKFKYIFIDAPLSYEYPYREEERLLYKYGFKPLPLSLKSMKLLYERANLLKSKIMEINNDIEVYETFPRAVEKILKLKYQYFSRIFKYKDIYDAYLSYLAGLFFKLNKYQKFGNLILPKI</sequence>
<reference evidence="2" key="3">
    <citation type="submission" date="2017-05" db="EMBL/GenBank/DDBJ databases">
        <authorList>
            <person name="Song R."/>
            <person name="Chenine A.L."/>
            <person name="Ruprecht R.M."/>
        </authorList>
    </citation>
    <scope>NUCLEOTIDE SEQUENCE</scope>
    <source>
        <strain evidence="2">SCGC AB-777_F03</strain>
    </source>
</reference>
<evidence type="ECO:0000313" key="1">
    <source>
        <dbReference type="EMBL" id="MCC5447182.1"/>
    </source>
</evidence>
<proteinExistence type="predicted"/>
<reference evidence="2" key="1">
    <citation type="journal article" date="2015" name="Appl. Environ. Microbiol.">
        <title>Nanoarchaeota, Their Sulfolobales Host, and Nanoarchaeota Virus Distribution across Yellowstone National Park Hot Springs.</title>
        <authorList>
            <person name="Munson-McGee J.H."/>
            <person name="Field E.K."/>
            <person name="Bateson M."/>
            <person name="Rooney C."/>
            <person name="Stepanauskas R."/>
            <person name="Young M.J."/>
        </authorList>
    </citation>
    <scope>NUCLEOTIDE SEQUENCE [LARGE SCALE GENOMIC DNA]</scope>
    <source>
        <strain evidence="2">SCGC AB-777_F03</strain>
    </source>
</reference>
<dbReference type="EMBL" id="QEFP01000005">
    <property type="protein sequence ID" value="PVU68643.1"/>
    <property type="molecule type" value="Genomic_DNA"/>
</dbReference>
<evidence type="ECO:0008006" key="3">
    <source>
        <dbReference type="Google" id="ProtNLM"/>
    </source>
</evidence>